<evidence type="ECO:0000256" key="4">
    <source>
        <dbReference type="ARBA" id="ARBA00022801"/>
    </source>
</evidence>
<proteinExistence type="inferred from homology"/>
<dbReference type="GO" id="GO:0004081">
    <property type="term" value="F:bis(5'-nucleosyl)-tetraphosphatase (asymmetrical) activity"/>
    <property type="evidence" value="ECO:0007669"/>
    <property type="project" value="TreeGrafter"/>
</dbReference>
<keyword evidence="4 7" id="KW-0378">Hydrolase</keyword>
<dbReference type="InterPro" id="IPR015797">
    <property type="entry name" value="NUDIX_hydrolase-like_dom_sf"/>
</dbReference>
<dbReference type="InterPro" id="IPR020084">
    <property type="entry name" value="NUDIX_hydrolase_CS"/>
</dbReference>
<gene>
    <name evidence="7" type="ORF">Cylst_2891</name>
</gene>
<accession>K9WZ52</accession>
<dbReference type="PANTHER" id="PTHR21340:SF0">
    <property type="entry name" value="BIS(5'-NUCLEOSYL)-TETRAPHOSPHATASE [ASYMMETRICAL]"/>
    <property type="match status" value="1"/>
</dbReference>
<dbReference type="Gene3D" id="3.90.79.10">
    <property type="entry name" value="Nucleoside Triphosphate Pyrophosphohydrolase"/>
    <property type="match status" value="1"/>
</dbReference>
<dbReference type="STRING" id="56107.Cylst_2891"/>
<dbReference type="OrthoDB" id="9816289at2"/>
<evidence type="ECO:0000313" key="8">
    <source>
        <dbReference type="Proteomes" id="UP000010475"/>
    </source>
</evidence>
<dbReference type="InterPro" id="IPR000086">
    <property type="entry name" value="NUDIX_hydrolase_dom"/>
</dbReference>
<dbReference type="KEGG" id="csg:Cylst_2891"/>
<keyword evidence="8" id="KW-1185">Reference proteome</keyword>
<dbReference type="GO" id="GO:0000166">
    <property type="term" value="F:nucleotide binding"/>
    <property type="evidence" value="ECO:0007669"/>
    <property type="project" value="UniProtKB-KW"/>
</dbReference>
<evidence type="ECO:0000256" key="3">
    <source>
        <dbReference type="ARBA" id="ARBA00022741"/>
    </source>
</evidence>
<sequence>MRKLKSCGVIVMQTHPQMSFLLLCYPDRYDLPKGHIEAGEDDLACALRELNEETGIHADDIDIEPGFRFTDIYQTRYKRFPGEKIEKTLVIFLGFLKQEVKVKLNGHSDYLWVEWNPPHNIQERTINPLLKELQRYFTR</sequence>
<dbReference type="CDD" id="cd03428">
    <property type="entry name" value="NUDIX_Ap4A_Nudt2"/>
    <property type="match status" value="1"/>
</dbReference>
<dbReference type="PANTHER" id="PTHR21340">
    <property type="entry name" value="DIADENOSINE 5,5-P1,P4-TETRAPHOSPHATE PYROPHOSPHOHYDROLASE MUTT"/>
    <property type="match status" value="1"/>
</dbReference>
<dbReference type="PROSITE" id="PS00893">
    <property type="entry name" value="NUDIX_BOX"/>
    <property type="match status" value="1"/>
</dbReference>
<dbReference type="GO" id="GO:0006167">
    <property type="term" value="P:AMP biosynthetic process"/>
    <property type="evidence" value="ECO:0007669"/>
    <property type="project" value="TreeGrafter"/>
</dbReference>
<dbReference type="Proteomes" id="UP000010475">
    <property type="component" value="Chromosome"/>
</dbReference>
<dbReference type="Pfam" id="PF00293">
    <property type="entry name" value="NUDIX"/>
    <property type="match status" value="1"/>
</dbReference>
<comment type="similarity">
    <text evidence="1">Belongs to the Nudix hydrolase family.</text>
</comment>
<dbReference type="eggNOG" id="COG0494">
    <property type="taxonomic scope" value="Bacteria"/>
</dbReference>
<dbReference type="PROSITE" id="PS51462">
    <property type="entry name" value="NUDIX"/>
    <property type="match status" value="1"/>
</dbReference>
<evidence type="ECO:0000259" key="6">
    <source>
        <dbReference type="PROSITE" id="PS51462"/>
    </source>
</evidence>
<dbReference type="HOGENOM" id="CLU_037162_14_4_3"/>
<dbReference type="InterPro" id="IPR051325">
    <property type="entry name" value="Nudix_hydrolase_domain"/>
</dbReference>
<feature type="domain" description="Nudix hydrolase" evidence="6">
    <location>
        <begin position="2"/>
        <end position="138"/>
    </location>
</feature>
<dbReference type="GO" id="GO:0006754">
    <property type="term" value="P:ATP biosynthetic process"/>
    <property type="evidence" value="ECO:0007669"/>
    <property type="project" value="TreeGrafter"/>
</dbReference>
<reference evidence="7 8" key="1">
    <citation type="submission" date="2012-06" db="EMBL/GenBank/DDBJ databases">
        <title>Finished chromosome of genome of Cylindrospermum stagnale PCC 7417.</title>
        <authorList>
            <consortium name="US DOE Joint Genome Institute"/>
            <person name="Gugger M."/>
            <person name="Coursin T."/>
            <person name="Rippka R."/>
            <person name="Tandeau De Marsac N."/>
            <person name="Huntemann M."/>
            <person name="Wei C.-L."/>
            <person name="Han J."/>
            <person name="Detter J.C."/>
            <person name="Han C."/>
            <person name="Tapia R."/>
            <person name="Chen A."/>
            <person name="Kyrpides N."/>
            <person name="Mavromatis K."/>
            <person name="Markowitz V."/>
            <person name="Szeto E."/>
            <person name="Ivanova N."/>
            <person name="Pagani I."/>
            <person name="Pati A."/>
            <person name="Goodwin L."/>
            <person name="Nordberg H.P."/>
            <person name="Cantor M.N."/>
            <person name="Hua S.X."/>
            <person name="Woyke T."/>
            <person name="Kerfeld C.A."/>
        </authorList>
    </citation>
    <scope>NUCLEOTIDE SEQUENCE [LARGE SCALE GENOMIC DNA]</scope>
    <source>
        <strain evidence="7 8">PCC 7417</strain>
    </source>
</reference>
<dbReference type="RefSeq" id="WP_015208337.1">
    <property type="nucleotide sequence ID" value="NC_019757.1"/>
</dbReference>
<dbReference type="AlphaFoldDB" id="K9WZ52"/>
<keyword evidence="3" id="KW-0547">Nucleotide-binding</keyword>
<dbReference type="SUPFAM" id="SSF55811">
    <property type="entry name" value="Nudix"/>
    <property type="match status" value="1"/>
</dbReference>
<protein>
    <recommendedName>
        <fullName evidence="2">Bis(5'-nucleosyl)-tetraphosphatase [asymmetrical]</fullName>
    </recommendedName>
    <alternativeName>
        <fullName evidence="5">Diadenosine 5',5'''-P1,P4-tetraphosphate asymmetrical hydrolase</fullName>
    </alternativeName>
</protein>
<evidence type="ECO:0000256" key="1">
    <source>
        <dbReference type="ARBA" id="ARBA00005582"/>
    </source>
</evidence>
<organism evidence="7 8">
    <name type="scientific">Cylindrospermum stagnale PCC 7417</name>
    <dbReference type="NCBI Taxonomy" id="56107"/>
    <lineage>
        <taxon>Bacteria</taxon>
        <taxon>Bacillati</taxon>
        <taxon>Cyanobacteriota</taxon>
        <taxon>Cyanophyceae</taxon>
        <taxon>Nostocales</taxon>
        <taxon>Nostocaceae</taxon>
        <taxon>Cylindrospermum</taxon>
    </lineage>
</organism>
<evidence type="ECO:0000313" key="7">
    <source>
        <dbReference type="EMBL" id="AFZ25084.1"/>
    </source>
</evidence>
<name>K9WZ52_9NOST</name>
<dbReference type="InterPro" id="IPR003565">
    <property type="entry name" value="Tetra_PHTase"/>
</dbReference>
<evidence type="ECO:0000256" key="2">
    <source>
        <dbReference type="ARBA" id="ARBA00018911"/>
    </source>
</evidence>
<dbReference type="EMBL" id="CP003642">
    <property type="protein sequence ID" value="AFZ25084.1"/>
    <property type="molecule type" value="Genomic_DNA"/>
</dbReference>
<evidence type="ECO:0000256" key="5">
    <source>
        <dbReference type="ARBA" id="ARBA00032644"/>
    </source>
</evidence>